<evidence type="ECO:0000313" key="3">
    <source>
        <dbReference type="Proteomes" id="UP000584931"/>
    </source>
</evidence>
<dbReference type="GO" id="GO:0032259">
    <property type="term" value="P:methylation"/>
    <property type="evidence" value="ECO:0007669"/>
    <property type="project" value="UniProtKB-KW"/>
</dbReference>
<proteinExistence type="predicted"/>
<dbReference type="PANTHER" id="PTHR42912:SF80">
    <property type="entry name" value="METHYLTRANSFERASE DOMAIN-CONTAINING PROTEIN"/>
    <property type="match status" value="1"/>
</dbReference>
<dbReference type="GO" id="GO:0008757">
    <property type="term" value="F:S-adenosylmethionine-dependent methyltransferase activity"/>
    <property type="evidence" value="ECO:0007669"/>
    <property type="project" value="InterPro"/>
</dbReference>
<name>A0A7Y9XC76_9ACTN</name>
<dbReference type="InterPro" id="IPR013216">
    <property type="entry name" value="Methyltransf_11"/>
</dbReference>
<dbReference type="CDD" id="cd02440">
    <property type="entry name" value="AdoMet_MTases"/>
    <property type="match status" value="1"/>
</dbReference>
<keyword evidence="2" id="KW-0808">Transferase</keyword>
<organism evidence="2 3">
    <name type="scientific">Nocardiopsis sinuspersici</name>
    <dbReference type="NCBI Taxonomy" id="501010"/>
    <lineage>
        <taxon>Bacteria</taxon>
        <taxon>Bacillati</taxon>
        <taxon>Actinomycetota</taxon>
        <taxon>Actinomycetes</taxon>
        <taxon>Streptosporangiales</taxon>
        <taxon>Nocardiopsidaceae</taxon>
        <taxon>Nocardiopsis</taxon>
    </lineage>
</organism>
<evidence type="ECO:0000259" key="1">
    <source>
        <dbReference type="Pfam" id="PF08241"/>
    </source>
</evidence>
<keyword evidence="2" id="KW-0489">Methyltransferase</keyword>
<protein>
    <submittedName>
        <fullName evidence="2">SAM-dependent methyltransferase</fullName>
    </submittedName>
</protein>
<dbReference type="SUPFAM" id="SSF53335">
    <property type="entry name" value="S-adenosyl-L-methionine-dependent methyltransferases"/>
    <property type="match status" value="1"/>
</dbReference>
<dbReference type="Gene3D" id="3.40.50.150">
    <property type="entry name" value="Vaccinia Virus protein VP39"/>
    <property type="match status" value="1"/>
</dbReference>
<dbReference type="Proteomes" id="UP000584931">
    <property type="component" value="Unassembled WGS sequence"/>
</dbReference>
<dbReference type="InterPro" id="IPR029063">
    <property type="entry name" value="SAM-dependent_MTases_sf"/>
</dbReference>
<dbReference type="Pfam" id="PF08241">
    <property type="entry name" value="Methyltransf_11"/>
    <property type="match status" value="1"/>
</dbReference>
<evidence type="ECO:0000313" key="2">
    <source>
        <dbReference type="EMBL" id="NYH52075.1"/>
    </source>
</evidence>
<dbReference type="InterPro" id="IPR050508">
    <property type="entry name" value="Methyltransf_Superfamily"/>
</dbReference>
<comment type="caution">
    <text evidence="2">The sequence shown here is derived from an EMBL/GenBank/DDBJ whole genome shotgun (WGS) entry which is preliminary data.</text>
</comment>
<feature type="domain" description="Methyltransferase type 11" evidence="1">
    <location>
        <begin position="60"/>
        <end position="156"/>
    </location>
</feature>
<dbReference type="RefSeq" id="WP_179809684.1">
    <property type="nucleotide sequence ID" value="NZ_JACCHL010000001.1"/>
</dbReference>
<dbReference type="EMBL" id="JACCHL010000001">
    <property type="protein sequence ID" value="NYH52075.1"/>
    <property type="molecule type" value="Genomic_DNA"/>
</dbReference>
<reference evidence="2 3" key="1">
    <citation type="submission" date="2020-07" db="EMBL/GenBank/DDBJ databases">
        <title>Sequencing the genomes of 1000 actinobacteria strains.</title>
        <authorList>
            <person name="Klenk H.-P."/>
        </authorList>
    </citation>
    <scope>NUCLEOTIDE SEQUENCE [LARGE SCALE GENOMIC DNA]</scope>
    <source>
        <strain evidence="2 3">DSM 45278</strain>
    </source>
</reference>
<dbReference type="PANTHER" id="PTHR42912">
    <property type="entry name" value="METHYLTRANSFERASE"/>
    <property type="match status" value="1"/>
</dbReference>
<accession>A0A7Y9XC76</accession>
<dbReference type="AlphaFoldDB" id="A0A7Y9XC76"/>
<sequence length="263" mass="29636">MATHSELRDFWERRLEGDWTESGVGYRALGRSFNTWMYRVREEVFLREVSRMDPGGASVLDVGSGTGFYARLWERLGVGDITGCDMTDAAVERLRGRFPDHRFVRQDAADLDAFDVDSFDAVSCMDVLFHITDDGRYTSAFGEFARVLRPGGLLVISENCLQRPEQRGEHQVNRTLEWIAGTADKAGFDMVRRVPMLMLMNAQVDAPAAWRKVWGGALRAVTLTEPTGWLAGAALYPLERRLVRGRREGPTTELVAFRLRGQG</sequence>
<gene>
    <name evidence="2" type="ORF">HNR06_001664</name>
</gene>